<organism evidence="2 3">
    <name type="scientific">Cupriavidus basilensis OR16</name>
    <dbReference type="NCBI Taxonomy" id="1127483"/>
    <lineage>
        <taxon>Bacteria</taxon>
        <taxon>Pseudomonadati</taxon>
        <taxon>Pseudomonadota</taxon>
        <taxon>Betaproteobacteria</taxon>
        <taxon>Burkholderiales</taxon>
        <taxon>Burkholderiaceae</taxon>
        <taxon>Cupriavidus</taxon>
    </lineage>
</organism>
<dbReference type="GO" id="GO:0019239">
    <property type="term" value="F:deaminase activity"/>
    <property type="evidence" value="ECO:0007669"/>
    <property type="project" value="TreeGrafter"/>
</dbReference>
<comment type="similarity">
    <text evidence="1">Belongs to the RutC family.</text>
</comment>
<dbReference type="PANTHER" id="PTHR11803:SF58">
    <property type="entry name" value="PROTEIN HMF1-RELATED"/>
    <property type="match status" value="1"/>
</dbReference>
<evidence type="ECO:0000313" key="3">
    <source>
        <dbReference type="Proteomes" id="UP000005808"/>
    </source>
</evidence>
<dbReference type="Pfam" id="PF01042">
    <property type="entry name" value="Ribonuc_L-PSP"/>
    <property type="match status" value="1"/>
</dbReference>
<dbReference type="PATRIC" id="fig|1127483.3.peg.2167"/>
<dbReference type="Gene3D" id="3.30.1330.40">
    <property type="entry name" value="RutC-like"/>
    <property type="match status" value="1"/>
</dbReference>
<comment type="caution">
    <text evidence="2">The sequence shown here is derived from an EMBL/GenBank/DDBJ whole genome shotgun (WGS) entry which is preliminary data.</text>
</comment>
<accession>H1S353</accession>
<gene>
    <name evidence="2" type="ORF">OR16_10838</name>
</gene>
<dbReference type="AlphaFoldDB" id="H1S353"/>
<dbReference type="InterPro" id="IPR035959">
    <property type="entry name" value="RutC-like_sf"/>
</dbReference>
<name>H1S353_9BURK</name>
<reference evidence="2 3" key="1">
    <citation type="journal article" date="2012" name="J. Bacteriol.">
        <title>De Novo Genome Project of Cupriavidus basilensis OR16.</title>
        <authorList>
            <person name="Cserhati M."/>
            <person name="Kriszt B."/>
            <person name="Szoboszlay S."/>
            <person name="Toth A."/>
            <person name="Szabo I."/>
            <person name="Tancsics A."/>
            <person name="Nagy I."/>
            <person name="Horvath B."/>
            <person name="Nagy I."/>
            <person name="Kukolya J."/>
        </authorList>
    </citation>
    <scope>NUCLEOTIDE SEQUENCE [LARGE SCALE GENOMIC DNA]</scope>
    <source>
        <strain evidence="2 3">OR16</strain>
    </source>
</reference>
<dbReference type="Proteomes" id="UP000005808">
    <property type="component" value="Unassembled WGS sequence"/>
</dbReference>
<evidence type="ECO:0000256" key="1">
    <source>
        <dbReference type="ARBA" id="ARBA00010552"/>
    </source>
</evidence>
<proteinExistence type="inferred from homology"/>
<dbReference type="InterPro" id="IPR006175">
    <property type="entry name" value="YjgF/YER057c/UK114"/>
</dbReference>
<dbReference type="SUPFAM" id="SSF55298">
    <property type="entry name" value="YjgF-like"/>
    <property type="match status" value="1"/>
</dbReference>
<evidence type="ECO:0000313" key="2">
    <source>
        <dbReference type="EMBL" id="EHP43061.1"/>
    </source>
</evidence>
<dbReference type="EMBL" id="AHJE01000023">
    <property type="protein sequence ID" value="EHP43061.1"/>
    <property type="molecule type" value="Genomic_DNA"/>
</dbReference>
<dbReference type="PANTHER" id="PTHR11803">
    <property type="entry name" value="2-IMINOBUTANOATE/2-IMINOPROPANOATE DEAMINASE RIDA"/>
    <property type="match status" value="1"/>
</dbReference>
<sequence>MFTAHGAVDSAGKIAGGDVATQTRLTFDNLAATVAAAGASMTDVAQVLIYMRDAQDMATIDAVYREYFSVPYPNRASVAVQGFVHPEMLIEIVAYVRIPPQPGT</sequence>
<dbReference type="CDD" id="cd00448">
    <property type="entry name" value="YjgF_YER057c_UK114_family"/>
    <property type="match status" value="1"/>
</dbReference>
<protein>
    <submittedName>
        <fullName evidence="2">Endoribonuclease L-PSP</fullName>
    </submittedName>
</protein>
<dbReference type="GO" id="GO:0005829">
    <property type="term" value="C:cytosol"/>
    <property type="evidence" value="ECO:0007669"/>
    <property type="project" value="TreeGrafter"/>
</dbReference>